<dbReference type="SUPFAM" id="SSF52540">
    <property type="entry name" value="P-loop containing nucleoside triphosphate hydrolases"/>
    <property type="match status" value="1"/>
</dbReference>
<dbReference type="GO" id="GO:0001517">
    <property type="term" value="F:N-acetylglucosamine 6-O-sulfotransferase activity"/>
    <property type="evidence" value="ECO:0007669"/>
    <property type="project" value="TreeGrafter"/>
</dbReference>
<dbReference type="Gene3D" id="3.40.50.300">
    <property type="entry name" value="P-loop containing nucleotide triphosphate hydrolases"/>
    <property type="match status" value="1"/>
</dbReference>
<dbReference type="EMBL" id="JAODUP010002193">
    <property type="protein sequence ID" value="KAK2138946.1"/>
    <property type="molecule type" value="Genomic_DNA"/>
</dbReference>
<dbReference type="GO" id="GO:0006044">
    <property type="term" value="P:N-acetylglucosamine metabolic process"/>
    <property type="evidence" value="ECO:0007669"/>
    <property type="project" value="TreeGrafter"/>
</dbReference>
<dbReference type="Pfam" id="PF13469">
    <property type="entry name" value="Sulfotransfer_3"/>
    <property type="match status" value="1"/>
</dbReference>
<accession>A0AAD9IQ97</accession>
<evidence type="ECO:0008006" key="3">
    <source>
        <dbReference type="Google" id="ProtNLM"/>
    </source>
</evidence>
<proteinExistence type="predicted"/>
<evidence type="ECO:0000313" key="1">
    <source>
        <dbReference type="EMBL" id="KAK2138946.1"/>
    </source>
</evidence>
<dbReference type="PANTHER" id="PTHR10704">
    <property type="entry name" value="CARBOHYDRATE SULFOTRANSFERASE"/>
    <property type="match status" value="1"/>
</dbReference>
<sequence length="386" mass="45058">MRGGSSVAGELFNCDPSATMWYEPGDAFFSSYYGLHHETLPQNDLYFRNMTRRMLNYKEQDALVHFYNYIFSCNYKDLPPEAMAHYFLGESSAMDEYVSCMSHRRTKYIDINSCKNFIHSTCSSDLVETSLAAKCPLIIESVQTIIEGYPNISDEKWLLMLLNHQLAEHMIYLSFNKSEDLLQFIRHGLCIEKMRKDNIQCIDKAEQRCRKDNLIVVQVNRMNMEDLDPIIKANPDIYVVHYTRDPRAIALSRYKTGILLFDKVNQSTIREAQFICNKMREDIRQRLILEEKYPGIFVHLTYESLAEDPEGFAKIFYGLFNESYPTAWNTFIEEHMHGYMDGSTFGITVRNATETALRWRTEMSKHDLDTINKFCSDVIISLGYMI</sequence>
<reference evidence="1" key="1">
    <citation type="journal article" date="2023" name="Mol. Biol. Evol.">
        <title>Third-Generation Sequencing Reveals the Adaptive Role of the Epigenome in Three Deep-Sea Polychaetes.</title>
        <authorList>
            <person name="Perez M."/>
            <person name="Aroh O."/>
            <person name="Sun Y."/>
            <person name="Lan Y."/>
            <person name="Juniper S.K."/>
            <person name="Young C.R."/>
            <person name="Angers B."/>
            <person name="Qian P.Y."/>
        </authorList>
    </citation>
    <scope>NUCLEOTIDE SEQUENCE</scope>
    <source>
        <strain evidence="1">P08H-3</strain>
    </source>
</reference>
<dbReference type="Proteomes" id="UP001208570">
    <property type="component" value="Unassembled WGS sequence"/>
</dbReference>
<dbReference type="AlphaFoldDB" id="A0AAD9IQ97"/>
<dbReference type="PANTHER" id="PTHR10704:SF44">
    <property type="entry name" value="LD35051P-RELATED"/>
    <property type="match status" value="1"/>
</dbReference>
<protein>
    <recommendedName>
        <fullName evidence="3">Sulfotransferase</fullName>
    </recommendedName>
</protein>
<organism evidence="1 2">
    <name type="scientific">Paralvinella palmiformis</name>
    <dbReference type="NCBI Taxonomy" id="53620"/>
    <lineage>
        <taxon>Eukaryota</taxon>
        <taxon>Metazoa</taxon>
        <taxon>Spiralia</taxon>
        <taxon>Lophotrochozoa</taxon>
        <taxon>Annelida</taxon>
        <taxon>Polychaeta</taxon>
        <taxon>Sedentaria</taxon>
        <taxon>Canalipalpata</taxon>
        <taxon>Terebellida</taxon>
        <taxon>Terebelliformia</taxon>
        <taxon>Alvinellidae</taxon>
        <taxon>Paralvinella</taxon>
    </lineage>
</organism>
<name>A0AAD9IQ97_9ANNE</name>
<gene>
    <name evidence="1" type="ORF">LSH36_2201g00015</name>
</gene>
<dbReference type="InterPro" id="IPR027417">
    <property type="entry name" value="P-loop_NTPase"/>
</dbReference>
<dbReference type="InterPro" id="IPR051135">
    <property type="entry name" value="Gal/GlcNAc/GalNAc_ST"/>
</dbReference>
<keyword evidence="2" id="KW-1185">Reference proteome</keyword>
<comment type="caution">
    <text evidence="1">The sequence shown here is derived from an EMBL/GenBank/DDBJ whole genome shotgun (WGS) entry which is preliminary data.</text>
</comment>
<dbReference type="GO" id="GO:0006790">
    <property type="term" value="P:sulfur compound metabolic process"/>
    <property type="evidence" value="ECO:0007669"/>
    <property type="project" value="TreeGrafter"/>
</dbReference>
<evidence type="ECO:0000313" key="2">
    <source>
        <dbReference type="Proteomes" id="UP001208570"/>
    </source>
</evidence>